<accession>A0A9W9FWC3</accession>
<feature type="binding site" evidence="6">
    <location>
        <position position="197"/>
    </location>
    <ligand>
        <name>substrate</name>
    </ligand>
</feature>
<dbReference type="InterPro" id="IPR023631">
    <property type="entry name" value="Amidase_dom"/>
</dbReference>
<name>A0A9W9FWC3_9EURO</name>
<dbReference type="InterPro" id="IPR036928">
    <property type="entry name" value="AS_sf"/>
</dbReference>
<reference evidence="8" key="1">
    <citation type="submission" date="2022-11" db="EMBL/GenBank/DDBJ databases">
        <authorList>
            <person name="Petersen C."/>
        </authorList>
    </citation>
    <scope>NUCLEOTIDE SEQUENCE</scope>
    <source>
        <strain evidence="8">IBT 30069</strain>
    </source>
</reference>
<comment type="caution">
    <text evidence="8">The sequence shown here is derived from an EMBL/GenBank/DDBJ whole genome shotgun (WGS) entry which is preliminary data.</text>
</comment>
<dbReference type="Proteomes" id="UP001149165">
    <property type="component" value="Unassembled WGS sequence"/>
</dbReference>
<dbReference type="PROSITE" id="PS00571">
    <property type="entry name" value="AMIDASES"/>
    <property type="match status" value="1"/>
</dbReference>
<dbReference type="EMBL" id="JAPQKH010000003">
    <property type="protein sequence ID" value="KAJ5107681.1"/>
    <property type="molecule type" value="Genomic_DNA"/>
</dbReference>
<feature type="binding site" evidence="6">
    <location>
        <begin position="244"/>
        <end position="247"/>
    </location>
    <ligand>
        <name>substrate</name>
    </ligand>
</feature>
<evidence type="ECO:0000256" key="2">
    <source>
        <dbReference type="ARBA" id="ARBA00009199"/>
    </source>
</evidence>
<evidence type="ECO:0000256" key="1">
    <source>
        <dbReference type="ARBA" id="ARBA00001311"/>
    </source>
</evidence>
<feature type="active site" description="Charge relay system" evidence="5">
    <location>
        <position position="148"/>
    </location>
</feature>
<dbReference type="PIRSF" id="PIRSF001221">
    <property type="entry name" value="Amidase_fungi"/>
    <property type="match status" value="1"/>
</dbReference>
<dbReference type="Gene3D" id="3.90.1300.10">
    <property type="entry name" value="Amidase signature (AS) domain"/>
    <property type="match status" value="1"/>
</dbReference>
<evidence type="ECO:0000313" key="9">
    <source>
        <dbReference type="Proteomes" id="UP001149165"/>
    </source>
</evidence>
<evidence type="ECO:0000256" key="3">
    <source>
        <dbReference type="ARBA" id="ARBA00012922"/>
    </source>
</evidence>
<dbReference type="Pfam" id="PF01425">
    <property type="entry name" value="Amidase"/>
    <property type="match status" value="1"/>
</dbReference>
<comment type="similarity">
    <text evidence="2">Belongs to the amidase family.</text>
</comment>
<feature type="binding site" evidence="6">
    <location>
        <position position="223"/>
    </location>
    <ligand>
        <name>substrate</name>
    </ligand>
</feature>
<dbReference type="EC" id="3.5.1.4" evidence="3"/>
<dbReference type="OrthoDB" id="6428749at2759"/>
<dbReference type="SUPFAM" id="SSF75304">
    <property type="entry name" value="Amidase signature (AS) enzymes"/>
    <property type="match status" value="1"/>
</dbReference>
<dbReference type="PANTHER" id="PTHR46072:SF3">
    <property type="entry name" value="AMIDASE"/>
    <property type="match status" value="1"/>
</dbReference>
<evidence type="ECO:0000313" key="8">
    <source>
        <dbReference type="EMBL" id="KAJ5107681.1"/>
    </source>
</evidence>
<reference evidence="8" key="2">
    <citation type="journal article" date="2023" name="IMA Fungus">
        <title>Comparative genomic study of the Penicillium genus elucidates a diverse pangenome and 15 lateral gene transfer events.</title>
        <authorList>
            <person name="Petersen C."/>
            <person name="Sorensen T."/>
            <person name="Nielsen M.R."/>
            <person name="Sondergaard T.E."/>
            <person name="Sorensen J.L."/>
            <person name="Fitzpatrick D.A."/>
            <person name="Frisvad J.C."/>
            <person name="Nielsen K.L."/>
        </authorList>
    </citation>
    <scope>NUCLEOTIDE SEQUENCE</scope>
    <source>
        <strain evidence="8">IBT 30069</strain>
    </source>
</reference>
<feature type="domain" description="Amidase" evidence="7">
    <location>
        <begin position="93"/>
        <end position="547"/>
    </location>
</feature>
<evidence type="ECO:0000259" key="7">
    <source>
        <dbReference type="Pfam" id="PF01425"/>
    </source>
</evidence>
<dbReference type="PANTHER" id="PTHR46072">
    <property type="entry name" value="AMIDASE-RELATED-RELATED"/>
    <property type="match status" value="1"/>
</dbReference>
<keyword evidence="4" id="KW-0378">Hydrolase</keyword>
<comment type="catalytic activity">
    <reaction evidence="1">
        <text>a monocarboxylic acid amide + H2O = a monocarboxylate + NH4(+)</text>
        <dbReference type="Rhea" id="RHEA:12020"/>
        <dbReference type="ChEBI" id="CHEBI:15377"/>
        <dbReference type="ChEBI" id="CHEBI:28938"/>
        <dbReference type="ChEBI" id="CHEBI:35757"/>
        <dbReference type="ChEBI" id="CHEBI:83628"/>
        <dbReference type="EC" id="3.5.1.4"/>
    </reaction>
</comment>
<gene>
    <name evidence="8" type="ORF">N7456_004356</name>
</gene>
<evidence type="ECO:0000256" key="4">
    <source>
        <dbReference type="ARBA" id="ARBA00022801"/>
    </source>
</evidence>
<feature type="active site" description="Acyl-ester intermediate" evidence="5">
    <location>
        <position position="247"/>
    </location>
</feature>
<dbReference type="InterPro" id="IPR020556">
    <property type="entry name" value="Amidase_CS"/>
</dbReference>
<dbReference type="GO" id="GO:0004040">
    <property type="term" value="F:amidase activity"/>
    <property type="evidence" value="ECO:0007669"/>
    <property type="project" value="UniProtKB-EC"/>
</dbReference>
<evidence type="ECO:0000256" key="6">
    <source>
        <dbReference type="PIRSR" id="PIRSR001221-2"/>
    </source>
</evidence>
<protein>
    <recommendedName>
        <fullName evidence="3">amidase</fullName>
        <ecNumber evidence="3">3.5.1.4</ecNumber>
    </recommendedName>
</protein>
<keyword evidence="9" id="KW-1185">Reference proteome</keyword>
<proteinExistence type="inferred from homology"/>
<evidence type="ECO:0000256" key="5">
    <source>
        <dbReference type="PIRSR" id="PIRSR001221-1"/>
    </source>
</evidence>
<organism evidence="8 9">
    <name type="scientific">Penicillium angulare</name>
    <dbReference type="NCBI Taxonomy" id="116970"/>
    <lineage>
        <taxon>Eukaryota</taxon>
        <taxon>Fungi</taxon>
        <taxon>Dikarya</taxon>
        <taxon>Ascomycota</taxon>
        <taxon>Pezizomycotina</taxon>
        <taxon>Eurotiomycetes</taxon>
        <taxon>Eurotiomycetidae</taxon>
        <taxon>Eurotiales</taxon>
        <taxon>Aspergillaceae</taxon>
        <taxon>Penicillium</taxon>
    </lineage>
</organism>
<dbReference type="AlphaFoldDB" id="A0A9W9FWC3"/>
<sequence length="571" mass="63024">MSSKSQNQSNSWEEKAAKKRNECAAKIPSEWRVSEQFMARFQAPLSNNKNDLIRTKAIREAGILTSRELSITEDYTVSDLISALDNGGLTSTEVTVAYCKRAAVAHQLVSCLTEIMFAEAQERARYLDDLRAQGKSAGPLHGLPISIKDNFHYKGTDATIGMVSFLNDVSTKHSPLVDILLGLGAVLYVKTNVPQTMMTSDSHNNVFGRTLNPWNTILGPGGSSGGEGSLIALRGSPLGIGTDIGGSVRIPAHCCGTYGFRPSASRIPNGGMRVCTTPGIRFLLSCAGPLSLDLNGIEIFFKSVFNAQPARFDSTVLDIPWREVPTKPLLRIGVVSESSMFPLHPPIRRVLAEAVRSLEDQGHKIIYLDEKDTRVMEANEISWNIFSLDQQSKNLIENAGEPLVPAIHEIFRRSEKLGQIIERTLPDLTGFERLDKLALLNVRRAELREAYRELWQQHDLDICIAPPAQNTAVPHDLFGLAPYTTFLNCLDYPSCIVPFGEVGDQDAGETFNLKEDQVAPPYNYELLKGTPCSIQLFTTTMRDEECLQMAKQIDQCLKSGSHNSPKRASNM</sequence>
<feature type="active site" description="Charge relay system" evidence="5">
    <location>
        <position position="223"/>
    </location>
</feature>